<keyword evidence="1" id="KW-1185">Reference proteome</keyword>
<dbReference type="AlphaFoldDB" id="A0A0N5C9G1"/>
<protein>
    <submittedName>
        <fullName evidence="2">DUF1758 domain-containing protein</fullName>
    </submittedName>
</protein>
<proteinExistence type="predicted"/>
<evidence type="ECO:0000313" key="2">
    <source>
        <dbReference type="WBParaSite" id="SPAL_0001454400.1"/>
    </source>
</evidence>
<organism evidence="1 2">
    <name type="scientific">Strongyloides papillosus</name>
    <name type="common">Intestinal threadworm</name>
    <dbReference type="NCBI Taxonomy" id="174720"/>
    <lineage>
        <taxon>Eukaryota</taxon>
        <taxon>Metazoa</taxon>
        <taxon>Ecdysozoa</taxon>
        <taxon>Nematoda</taxon>
        <taxon>Chromadorea</taxon>
        <taxon>Rhabditida</taxon>
        <taxon>Tylenchina</taxon>
        <taxon>Panagrolaimomorpha</taxon>
        <taxon>Strongyloidoidea</taxon>
        <taxon>Strongyloididae</taxon>
        <taxon>Strongyloides</taxon>
    </lineage>
</organism>
<reference evidence="2" key="1">
    <citation type="submission" date="2017-02" db="UniProtKB">
        <authorList>
            <consortium name="WormBaseParasite"/>
        </authorList>
    </citation>
    <scope>IDENTIFICATION</scope>
</reference>
<evidence type="ECO:0000313" key="1">
    <source>
        <dbReference type="Proteomes" id="UP000046392"/>
    </source>
</evidence>
<sequence>MSTSSVISENSLPQINEPKLTDNGITGAKNVSLDDLKASKDLCTCLDILTNLSKAELLLLSDKLPTSITKSLLIRFLVEEIFGATYTSHFIANDHTLLNNSDDIILKQEQINITLLSEPIKVELSQNSDLAKHKMSSTDFIREVKKFDHEGERPFDTFLTEINLAFELDMVVNDEKKQKYLLSRLDPKTLEIVGHTLKDNYDDFVEDLKTKIPQDMSKEKAEFMFTNFHLDRKDIIKSLQQFATITQKVMSSVASFQRTDTIRRKLMDLFVFDKDLWGYIRDNYNQTTQLNTFIHKLALRYQENGIFRKKTYNHTSTFNGPTCDWCQFQEHQESECLRKSKGLPKKNYAAEKAAFKLANKSSPIQIKKEDGSLN</sequence>
<dbReference type="Proteomes" id="UP000046392">
    <property type="component" value="Unplaced"/>
</dbReference>
<dbReference type="WBParaSite" id="SPAL_0001454400.1">
    <property type="protein sequence ID" value="SPAL_0001454400.1"/>
    <property type="gene ID" value="SPAL_0001454400"/>
</dbReference>
<accession>A0A0N5C9G1</accession>
<name>A0A0N5C9G1_STREA</name>